<reference evidence="1" key="1">
    <citation type="submission" date="2016-06" db="UniProtKB">
        <authorList>
            <consortium name="WormBaseParasite"/>
        </authorList>
    </citation>
    <scope>IDENTIFICATION</scope>
</reference>
<organism evidence="1">
    <name type="scientific">Schistosoma curassoni</name>
    <dbReference type="NCBI Taxonomy" id="6186"/>
    <lineage>
        <taxon>Eukaryota</taxon>
        <taxon>Metazoa</taxon>
        <taxon>Spiralia</taxon>
        <taxon>Lophotrochozoa</taxon>
        <taxon>Platyhelminthes</taxon>
        <taxon>Trematoda</taxon>
        <taxon>Digenea</taxon>
        <taxon>Strigeidida</taxon>
        <taxon>Schistosomatoidea</taxon>
        <taxon>Schistosomatidae</taxon>
        <taxon>Schistosoma</taxon>
    </lineage>
</organism>
<accession>A0A183L451</accession>
<proteinExistence type="predicted"/>
<dbReference type="WBParaSite" id="SCUD_0002211301-mRNA-1">
    <property type="protein sequence ID" value="SCUD_0002211301-mRNA-1"/>
    <property type="gene ID" value="SCUD_0002211301"/>
</dbReference>
<name>A0A183L451_9TREM</name>
<sequence length="44" mass="5064">MICPIHNKSTCIKPRLISVTFSRNKEQCKTICPFTTSSEFQVVF</sequence>
<evidence type="ECO:0000313" key="1">
    <source>
        <dbReference type="WBParaSite" id="SCUD_0002211301-mRNA-1"/>
    </source>
</evidence>
<dbReference type="AlphaFoldDB" id="A0A183L451"/>
<protein>
    <submittedName>
        <fullName evidence="1">Uncharacterized protein</fullName>
    </submittedName>
</protein>